<dbReference type="CDD" id="cd00861">
    <property type="entry name" value="ProRS_anticodon_short"/>
    <property type="match status" value="1"/>
</dbReference>
<dbReference type="InterPro" id="IPR044140">
    <property type="entry name" value="ProRS_anticodon_short"/>
</dbReference>
<dbReference type="Gene3D" id="3.40.50.800">
    <property type="entry name" value="Anticodon-binding domain"/>
    <property type="match status" value="1"/>
</dbReference>
<dbReference type="CDD" id="cd04334">
    <property type="entry name" value="ProRS-INS"/>
    <property type="match status" value="1"/>
</dbReference>
<dbReference type="InterPro" id="IPR045864">
    <property type="entry name" value="aa-tRNA-synth_II/BPL/LPL"/>
</dbReference>
<comment type="subunit">
    <text evidence="2 10">Homodimer.</text>
</comment>
<dbReference type="GO" id="GO:0005829">
    <property type="term" value="C:cytosol"/>
    <property type="evidence" value="ECO:0007669"/>
    <property type="project" value="TreeGrafter"/>
</dbReference>
<accession>A0A2P7MXL3</accession>
<comment type="caution">
    <text evidence="12">The sequence shown here is derived from an EMBL/GenBank/DDBJ whole genome shotgun (WGS) entry which is preliminary data.</text>
</comment>
<dbReference type="EC" id="6.1.1.15" evidence="10"/>
<comment type="catalytic activity">
    <reaction evidence="9 10">
        <text>tRNA(Pro) + L-proline + ATP = L-prolyl-tRNA(Pro) + AMP + diphosphate</text>
        <dbReference type="Rhea" id="RHEA:14305"/>
        <dbReference type="Rhea" id="RHEA-COMP:9700"/>
        <dbReference type="Rhea" id="RHEA-COMP:9702"/>
        <dbReference type="ChEBI" id="CHEBI:30616"/>
        <dbReference type="ChEBI" id="CHEBI:33019"/>
        <dbReference type="ChEBI" id="CHEBI:60039"/>
        <dbReference type="ChEBI" id="CHEBI:78442"/>
        <dbReference type="ChEBI" id="CHEBI:78532"/>
        <dbReference type="ChEBI" id="CHEBI:456215"/>
        <dbReference type="EC" id="6.1.1.15"/>
    </reaction>
</comment>
<dbReference type="CDD" id="cd00779">
    <property type="entry name" value="ProRS_core_prok"/>
    <property type="match status" value="1"/>
</dbReference>
<dbReference type="InterPro" id="IPR002316">
    <property type="entry name" value="Pro-tRNA-ligase_IIa"/>
</dbReference>
<evidence type="ECO:0000259" key="11">
    <source>
        <dbReference type="PROSITE" id="PS50862"/>
    </source>
</evidence>
<dbReference type="InterPro" id="IPR004500">
    <property type="entry name" value="Pro-tRNA-synth_IIa_bac-type"/>
</dbReference>
<protein>
    <recommendedName>
        <fullName evidence="10">Proline--tRNA ligase</fullName>
        <ecNumber evidence="10">6.1.1.15</ecNumber>
    </recommendedName>
    <alternativeName>
        <fullName evidence="10">Prolyl-tRNA synthetase</fullName>
        <shortName evidence="10">ProRS</shortName>
    </alternativeName>
</protein>
<evidence type="ECO:0000256" key="7">
    <source>
        <dbReference type="ARBA" id="ARBA00022917"/>
    </source>
</evidence>
<dbReference type="InterPro" id="IPR050062">
    <property type="entry name" value="Pro-tRNA_synthetase"/>
</dbReference>
<evidence type="ECO:0000256" key="2">
    <source>
        <dbReference type="ARBA" id="ARBA00011738"/>
    </source>
</evidence>
<dbReference type="GO" id="GO:0006433">
    <property type="term" value="P:prolyl-tRNA aminoacylation"/>
    <property type="evidence" value="ECO:0007669"/>
    <property type="project" value="UniProtKB-UniRule"/>
</dbReference>
<dbReference type="NCBIfam" id="NF006625">
    <property type="entry name" value="PRK09194.1"/>
    <property type="match status" value="1"/>
</dbReference>
<evidence type="ECO:0000256" key="4">
    <source>
        <dbReference type="ARBA" id="ARBA00022598"/>
    </source>
</evidence>
<evidence type="ECO:0000313" key="13">
    <source>
        <dbReference type="Proteomes" id="UP000243002"/>
    </source>
</evidence>
<dbReference type="HAMAP" id="MF_01569">
    <property type="entry name" value="Pro_tRNA_synth_type1"/>
    <property type="match status" value="1"/>
</dbReference>
<dbReference type="InterPro" id="IPR004154">
    <property type="entry name" value="Anticodon-bd"/>
</dbReference>
<sequence>MRVSRLMLVTLRDDPSEAEIPSHKLLLRAGYIRRVASGIYAYLPLMWRVLQKVSRVVREEMDGTGALETLLPQLQPAELWQRSGRWAGYTAGEGIMFHLEDRQGRELGLGPTHEEVITYLATDLLRSYRQLPVNLYQIQSKFRDEIRPRFGLMRGREFIMKDAYSFHANEESLRQTYAAMDGAYRRIFARCGLRAVAVEADSGAIGGSASQEFMVTAEAGEDLILASSDGTYAANQERAVSLAADPISLPSGPRAGGEGEPFATPGQSSIEDLCAGHGIEPCQTVKVLMLLARFEDQSAQPLLVSLRGDQQLNEVKLANAVTARCSAEHGALLDIAPITKEAAASEGLLPLPFGFMGPHLADGLLSNSGHWTKHFLRLADRTAAELSSFVCGANSTDNHLVGAAWGSLCPCPESLDLRAAQPGDRCQHDPSQQLQASRGIEVGHIFQLGRKYSEALEARFTNEAGSEEALWMGCYGIGVSRLAQAAVEQHHDGNGICWPVSIAPFEVIVVAANWAEAEQSGLAEQLYLRLQEAGVDVLLDDRSERAGVKFKDADLIGIPWRVVVGRGAADGLVELVERSSCSKRDLPAIELLETLLPCLASQRLGLPA</sequence>
<evidence type="ECO:0000256" key="3">
    <source>
        <dbReference type="ARBA" id="ARBA00022490"/>
    </source>
</evidence>
<dbReference type="Gene3D" id="3.90.960.10">
    <property type="entry name" value="YbaK/aminoacyl-tRNA synthetase-associated domain"/>
    <property type="match status" value="1"/>
</dbReference>
<keyword evidence="4 10" id="KW-0436">Ligase</keyword>
<dbReference type="PROSITE" id="PS50862">
    <property type="entry name" value="AA_TRNA_LIGASE_II"/>
    <property type="match status" value="1"/>
</dbReference>
<dbReference type="OrthoDB" id="9809052at2"/>
<keyword evidence="3 10" id="KW-0963">Cytoplasm</keyword>
<dbReference type="PANTHER" id="PTHR42753">
    <property type="entry name" value="MITOCHONDRIAL RIBOSOME PROTEIN L39/PROLYL-TRNA LIGASE FAMILY MEMBER"/>
    <property type="match status" value="1"/>
</dbReference>
<dbReference type="GO" id="GO:0002161">
    <property type="term" value="F:aminoacyl-tRNA deacylase activity"/>
    <property type="evidence" value="ECO:0007669"/>
    <property type="project" value="InterPro"/>
</dbReference>
<comment type="function">
    <text evidence="10">Catalyzes the attachment of proline to tRNA(Pro) in a two-step reaction: proline is first activated by ATP to form Pro-AMP and then transferred to the acceptor end of tRNA(Pro). As ProRS can inadvertently accommodate and process non-cognate amino acids such as alanine and cysteine, to avoid such errors it has two additional distinct editing activities against alanine. One activity is designated as 'pretransfer' editing and involves the tRNA(Pro)-independent hydrolysis of activated Ala-AMP. The other activity is designated 'posttransfer' editing and involves deacylation of mischarged Ala-tRNA(Pro). The misacylated Cys-tRNA(Pro) is not edited by ProRS.</text>
</comment>
<dbReference type="InterPro" id="IPR036621">
    <property type="entry name" value="Anticodon-bd_dom_sf"/>
</dbReference>
<dbReference type="InterPro" id="IPR002314">
    <property type="entry name" value="aa-tRNA-synt_IIb"/>
</dbReference>
<evidence type="ECO:0000256" key="8">
    <source>
        <dbReference type="ARBA" id="ARBA00023146"/>
    </source>
</evidence>
<comment type="subcellular location">
    <subcellularLocation>
        <location evidence="1 10">Cytoplasm</location>
    </subcellularLocation>
</comment>
<keyword evidence="13" id="KW-1185">Reference proteome</keyword>
<dbReference type="NCBIfam" id="TIGR00409">
    <property type="entry name" value="proS_fam_II"/>
    <property type="match status" value="1"/>
</dbReference>
<comment type="similarity">
    <text evidence="10">Belongs to the class-II aminoacyl-tRNA synthetase family. ProS type 1 subfamily.</text>
</comment>
<dbReference type="SUPFAM" id="SSF52954">
    <property type="entry name" value="Class II aaRS ABD-related"/>
    <property type="match status" value="1"/>
</dbReference>
<dbReference type="GO" id="GO:0005524">
    <property type="term" value="F:ATP binding"/>
    <property type="evidence" value="ECO:0007669"/>
    <property type="project" value="UniProtKB-UniRule"/>
</dbReference>
<evidence type="ECO:0000256" key="5">
    <source>
        <dbReference type="ARBA" id="ARBA00022741"/>
    </source>
</evidence>
<keyword evidence="8 10" id="KW-0030">Aminoacyl-tRNA synthetase</keyword>
<dbReference type="GO" id="GO:0004827">
    <property type="term" value="F:proline-tRNA ligase activity"/>
    <property type="evidence" value="ECO:0007669"/>
    <property type="project" value="UniProtKB-UniRule"/>
</dbReference>
<dbReference type="InterPro" id="IPR006195">
    <property type="entry name" value="aa-tRNA-synth_II"/>
</dbReference>
<dbReference type="InterPro" id="IPR007214">
    <property type="entry name" value="YbaK/aa-tRNA-synth-assoc-dom"/>
</dbReference>
<organism evidence="12 13">
    <name type="scientific">Cyanobium usitatum str. Tous</name>
    <dbReference type="NCBI Taxonomy" id="2116684"/>
    <lineage>
        <taxon>Bacteria</taxon>
        <taxon>Bacillati</taxon>
        <taxon>Cyanobacteriota</taxon>
        <taxon>Cyanophyceae</taxon>
        <taxon>Synechococcales</taxon>
        <taxon>Prochlorococcaceae</taxon>
        <taxon>Cyanobium</taxon>
    </lineage>
</organism>
<dbReference type="InterPro" id="IPR023717">
    <property type="entry name" value="Pro-tRNA-Synthase_IIa_type1"/>
</dbReference>
<evidence type="ECO:0000256" key="6">
    <source>
        <dbReference type="ARBA" id="ARBA00022840"/>
    </source>
</evidence>
<evidence type="ECO:0000256" key="1">
    <source>
        <dbReference type="ARBA" id="ARBA00004496"/>
    </source>
</evidence>
<dbReference type="Pfam" id="PF03129">
    <property type="entry name" value="HGTP_anticodon"/>
    <property type="match status" value="1"/>
</dbReference>
<dbReference type="PANTHER" id="PTHR42753:SF2">
    <property type="entry name" value="PROLINE--TRNA LIGASE"/>
    <property type="match status" value="1"/>
</dbReference>
<dbReference type="InterPro" id="IPR036754">
    <property type="entry name" value="YbaK/aa-tRNA-synt-asso_dom_sf"/>
</dbReference>
<keyword evidence="5 10" id="KW-0547">Nucleotide-binding</keyword>
<dbReference type="PRINTS" id="PR01046">
    <property type="entry name" value="TRNASYNTHPRO"/>
</dbReference>
<dbReference type="AlphaFoldDB" id="A0A2P7MXL3"/>
<dbReference type="Pfam" id="PF00587">
    <property type="entry name" value="tRNA-synt_2b"/>
    <property type="match status" value="1"/>
</dbReference>
<evidence type="ECO:0000256" key="10">
    <source>
        <dbReference type="HAMAP-Rule" id="MF_01569"/>
    </source>
</evidence>
<evidence type="ECO:0000256" key="9">
    <source>
        <dbReference type="ARBA" id="ARBA00047671"/>
    </source>
</evidence>
<reference evidence="12 13" key="1">
    <citation type="journal article" date="2018" name="Environ. Microbiol.">
        <title>Ecological and genomic features of two widespread freshwater picocyanobacteria.</title>
        <authorList>
            <person name="Cabello-Yeves P.J."/>
            <person name="Picazo A."/>
            <person name="Camacho A."/>
            <person name="Callieri C."/>
            <person name="Rosselli R."/>
            <person name="Roda-Garcia J.J."/>
            <person name="Coutinho F.H."/>
            <person name="Rodriguez-Valera F."/>
        </authorList>
    </citation>
    <scope>NUCLEOTIDE SEQUENCE [LARGE SCALE GENOMIC DNA]</scope>
    <source>
        <strain evidence="12 13">Tous</strain>
    </source>
</reference>
<dbReference type="Proteomes" id="UP000243002">
    <property type="component" value="Unassembled WGS sequence"/>
</dbReference>
<keyword evidence="7 10" id="KW-0648">Protein biosynthesis</keyword>
<dbReference type="RefSeq" id="WP_106502436.1">
    <property type="nucleotide sequence ID" value="NZ_PXXO01000005.1"/>
</dbReference>
<name>A0A2P7MXL3_9CYAN</name>
<feature type="domain" description="Aminoacyl-transfer RNA synthetases class-II family profile" evidence="11">
    <location>
        <begin position="33"/>
        <end position="499"/>
    </location>
</feature>
<dbReference type="InterPro" id="IPR033730">
    <property type="entry name" value="ProRS_core_prok"/>
</dbReference>
<proteinExistence type="inferred from homology"/>
<keyword evidence="6 10" id="KW-0067">ATP-binding</keyword>
<comment type="domain">
    <text evidence="10">Consists of three domains: the N-terminal catalytic domain, the editing domain and the C-terminal anticodon-binding domain.</text>
</comment>
<dbReference type="SUPFAM" id="SSF55826">
    <property type="entry name" value="YbaK/ProRS associated domain"/>
    <property type="match status" value="1"/>
</dbReference>
<dbReference type="Pfam" id="PF04073">
    <property type="entry name" value="tRNA_edit"/>
    <property type="match status" value="1"/>
</dbReference>
<dbReference type="Gene3D" id="3.30.930.10">
    <property type="entry name" value="Bira Bifunctional Protein, Domain 2"/>
    <property type="match status" value="2"/>
</dbReference>
<dbReference type="SUPFAM" id="SSF55681">
    <property type="entry name" value="Class II aaRS and biotin synthetases"/>
    <property type="match status" value="1"/>
</dbReference>
<dbReference type="EMBL" id="PXXO01000005">
    <property type="protein sequence ID" value="PSJ05917.1"/>
    <property type="molecule type" value="Genomic_DNA"/>
</dbReference>
<evidence type="ECO:0000313" key="12">
    <source>
        <dbReference type="EMBL" id="PSJ05917.1"/>
    </source>
</evidence>
<gene>
    <name evidence="10" type="primary">proS</name>
    <name evidence="12" type="ORF">C7K55_05550</name>
</gene>